<evidence type="ECO:0000313" key="2">
    <source>
        <dbReference type="EMBL" id="MFC6033918.1"/>
    </source>
</evidence>
<dbReference type="GO" id="GO:0008168">
    <property type="term" value="F:methyltransferase activity"/>
    <property type="evidence" value="ECO:0007669"/>
    <property type="project" value="UniProtKB-KW"/>
</dbReference>
<dbReference type="SUPFAM" id="SSF53335">
    <property type="entry name" value="S-adenosyl-L-methionine-dependent methyltransferases"/>
    <property type="match status" value="1"/>
</dbReference>
<dbReference type="EC" id="2.1.-.-" evidence="2"/>
<dbReference type="Proteomes" id="UP001596116">
    <property type="component" value="Unassembled WGS sequence"/>
</dbReference>
<reference evidence="2 3" key="1">
    <citation type="submission" date="2024-09" db="EMBL/GenBank/DDBJ databases">
        <authorList>
            <person name="Zhang Z.-H."/>
        </authorList>
    </citation>
    <scope>NUCLEOTIDE SEQUENCE [LARGE SCALE GENOMIC DNA]</scope>
    <source>
        <strain evidence="2 3">HHTR114</strain>
    </source>
</reference>
<dbReference type="CDD" id="cd02440">
    <property type="entry name" value="AdoMet_MTases"/>
    <property type="match status" value="1"/>
</dbReference>
<dbReference type="InterPro" id="IPR041698">
    <property type="entry name" value="Methyltransf_25"/>
</dbReference>
<dbReference type="InterPro" id="IPR050508">
    <property type="entry name" value="Methyltransf_Superfamily"/>
</dbReference>
<dbReference type="PANTHER" id="PTHR42912:SF98">
    <property type="entry name" value="UNCHARACTERISED METHYLTRANSFERASE RV1498C"/>
    <property type="match status" value="1"/>
</dbReference>
<keyword evidence="3" id="KW-1185">Reference proteome</keyword>
<keyword evidence="2" id="KW-0489">Methyltransferase</keyword>
<protein>
    <submittedName>
        <fullName evidence="2">Class I SAM-dependent methyltransferase</fullName>
        <ecNumber evidence="2">2.1.-.-</ecNumber>
    </submittedName>
</protein>
<proteinExistence type="predicted"/>
<evidence type="ECO:0000259" key="1">
    <source>
        <dbReference type="Pfam" id="PF13649"/>
    </source>
</evidence>
<comment type="caution">
    <text evidence="2">The sequence shown here is derived from an EMBL/GenBank/DDBJ whole genome shotgun (WGS) entry which is preliminary data.</text>
</comment>
<name>A0ABW1KTZ6_9PROT</name>
<keyword evidence="2" id="KW-0808">Transferase</keyword>
<sequence>MVAQPHYIREYNRLLRNLRKTSASETETFERAVGGGFKATGATQAKLILGLAPQAPFHLIDVGCGSGRLAYALRNEERVSYTGFDILPDLIGHAEKVCERPDWRFDAIYSLALPIEDDAGDMIVFMSVFTHLKPDEIKTYLSEAVRVLKPGGRIVASYFDADDPQHAKLFPPAPVQYLARILGRDVLRVRLKRKDLETWMRDAGVVVEQALTQGPLTQHVMIARKPSTAEQNGQAQL</sequence>
<accession>A0ABW1KTZ6</accession>
<dbReference type="EMBL" id="JBHPON010000001">
    <property type="protein sequence ID" value="MFC6033918.1"/>
    <property type="molecule type" value="Genomic_DNA"/>
</dbReference>
<gene>
    <name evidence="2" type="ORF">ACFMB1_00080</name>
</gene>
<dbReference type="Pfam" id="PF13649">
    <property type="entry name" value="Methyltransf_25"/>
    <property type="match status" value="1"/>
</dbReference>
<feature type="domain" description="Methyltransferase" evidence="1">
    <location>
        <begin position="60"/>
        <end position="152"/>
    </location>
</feature>
<dbReference type="GO" id="GO:0032259">
    <property type="term" value="P:methylation"/>
    <property type="evidence" value="ECO:0007669"/>
    <property type="project" value="UniProtKB-KW"/>
</dbReference>
<dbReference type="RefSeq" id="WP_379880796.1">
    <property type="nucleotide sequence ID" value="NZ_JBHPON010000001.1"/>
</dbReference>
<dbReference type="InterPro" id="IPR029063">
    <property type="entry name" value="SAM-dependent_MTases_sf"/>
</dbReference>
<dbReference type="PANTHER" id="PTHR42912">
    <property type="entry name" value="METHYLTRANSFERASE"/>
    <property type="match status" value="1"/>
</dbReference>
<organism evidence="2 3">
    <name type="scientific">Hyphococcus aureus</name>
    <dbReference type="NCBI Taxonomy" id="2666033"/>
    <lineage>
        <taxon>Bacteria</taxon>
        <taxon>Pseudomonadati</taxon>
        <taxon>Pseudomonadota</taxon>
        <taxon>Alphaproteobacteria</taxon>
        <taxon>Parvularculales</taxon>
        <taxon>Parvularculaceae</taxon>
        <taxon>Hyphococcus</taxon>
    </lineage>
</organism>
<evidence type="ECO:0000313" key="3">
    <source>
        <dbReference type="Proteomes" id="UP001596116"/>
    </source>
</evidence>
<dbReference type="Gene3D" id="3.40.50.150">
    <property type="entry name" value="Vaccinia Virus protein VP39"/>
    <property type="match status" value="1"/>
</dbReference>